<name>A0ABN6GCJ5_9GAMM</name>
<organism evidence="1 2">
    <name type="scientific">Allochromatium tepidum</name>
    <dbReference type="NCBI Taxonomy" id="553982"/>
    <lineage>
        <taxon>Bacteria</taxon>
        <taxon>Pseudomonadati</taxon>
        <taxon>Pseudomonadota</taxon>
        <taxon>Gammaproteobacteria</taxon>
        <taxon>Chromatiales</taxon>
        <taxon>Chromatiaceae</taxon>
        <taxon>Allochromatium</taxon>
    </lineage>
</organism>
<proteinExistence type="predicted"/>
<evidence type="ECO:0000313" key="1">
    <source>
        <dbReference type="EMBL" id="BCU06834.1"/>
    </source>
</evidence>
<keyword evidence="2" id="KW-1185">Reference proteome</keyword>
<gene>
    <name evidence="1" type="ORF">Atep_15110</name>
</gene>
<dbReference type="EMBL" id="AP024563">
    <property type="protein sequence ID" value="BCU06834.1"/>
    <property type="molecule type" value="Genomic_DNA"/>
</dbReference>
<sequence>MADEFIAKGVGACTIADRPVDGLLFIPASLLGLNAPHSSARCG</sequence>
<evidence type="ECO:0000313" key="2">
    <source>
        <dbReference type="Proteomes" id="UP000680679"/>
    </source>
</evidence>
<reference evidence="1 2" key="1">
    <citation type="submission" date="2021-04" db="EMBL/GenBank/DDBJ databases">
        <title>Complete genome sequencing of Allochromatium tepidum strain NZ.</title>
        <authorList>
            <person name="Tsukatani Y."/>
            <person name="Mori H."/>
        </authorList>
    </citation>
    <scope>NUCLEOTIDE SEQUENCE [LARGE SCALE GENOMIC DNA]</scope>
    <source>
        <strain evidence="1 2">NZ</strain>
    </source>
</reference>
<accession>A0ABN6GCJ5</accession>
<protein>
    <submittedName>
        <fullName evidence="1">Uncharacterized protein</fullName>
    </submittedName>
</protein>
<dbReference type="Proteomes" id="UP000680679">
    <property type="component" value="Chromosome"/>
</dbReference>